<dbReference type="Gene3D" id="1.25.40.20">
    <property type="entry name" value="Ankyrin repeat-containing domain"/>
    <property type="match status" value="1"/>
</dbReference>
<dbReference type="InterPro" id="IPR036770">
    <property type="entry name" value="Ankyrin_rpt-contain_sf"/>
</dbReference>
<evidence type="ECO:0000313" key="9">
    <source>
        <dbReference type="Proteomes" id="UP000822688"/>
    </source>
</evidence>
<reference evidence="8" key="1">
    <citation type="submission" date="2020-06" db="EMBL/GenBank/DDBJ databases">
        <title>WGS assembly of Ceratodon purpureus strain R40.</title>
        <authorList>
            <person name="Carey S.B."/>
            <person name="Jenkins J."/>
            <person name="Shu S."/>
            <person name="Lovell J.T."/>
            <person name="Sreedasyam A."/>
            <person name="Maumus F."/>
            <person name="Tiley G.P."/>
            <person name="Fernandez-Pozo N."/>
            <person name="Barry K."/>
            <person name="Chen C."/>
            <person name="Wang M."/>
            <person name="Lipzen A."/>
            <person name="Daum C."/>
            <person name="Saski C.A."/>
            <person name="Payton A.C."/>
            <person name="Mcbreen J.C."/>
            <person name="Conrad R.E."/>
            <person name="Kollar L.M."/>
            <person name="Olsson S."/>
            <person name="Huttunen S."/>
            <person name="Landis J.B."/>
            <person name="Wickett N.J."/>
            <person name="Johnson M.G."/>
            <person name="Rensing S.A."/>
            <person name="Grimwood J."/>
            <person name="Schmutz J."/>
            <person name="Mcdaniel S.F."/>
        </authorList>
    </citation>
    <scope>NUCLEOTIDE SEQUENCE</scope>
    <source>
        <strain evidence="8">R40</strain>
    </source>
</reference>
<dbReference type="Pfam" id="PF12796">
    <property type="entry name" value="Ank_2"/>
    <property type="match status" value="1"/>
</dbReference>
<dbReference type="InterPro" id="IPR002110">
    <property type="entry name" value="Ankyrin_rpt"/>
</dbReference>
<dbReference type="PANTHER" id="PTHR44329:SF62">
    <property type="entry name" value="PROTEIN KINASE DOMAIN-CONTAINING PROTEIN"/>
    <property type="match status" value="1"/>
</dbReference>
<protein>
    <recommendedName>
        <fullName evidence="7">Protein kinase domain-containing protein</fullName>
    </recommendedName>
</protein>
<keyword evidence="4" id="KW-0418">Kinase</keyword>
<keyword evidence="6" id="KW-0040">ANK repeat</keyword>
<accession>A0A8T0J848</accession>
<evidence type="ECO:0000256" key="4">
    <source>
        <dbReference type="ARBA" id="ARBA00022777"/>
    </source>
</evidence>
<evidence type="ECO:0000313" key="8">
    <source>
        <dbReference type="EMBL" id="KAG0590931.1"/>
    </source>
</evidence>
<comment type="similarity">
    <text evidence="1">Belongs to the protein kinase superfamily. TKL Ser/Thr protein kinase family.</text>
</comment>
<keyword evidence="2" id="KW-0808">Transferase</keyword>
<dbReference type="InterPro" id="IPR000719">
    <property type="entry name" value="Prot_kinase_dom"/>
</dbReference>
<gene>
    <name evidence="8" type="ORF">KC19_1G136800</name>
</gene>
<evidence type="ECO:0000259" key="7">
    <source>
        <dbReference type="PROSITE" id="PS50011"/>
    </source>
</evidence>
<evidence type="ECO:0000256" key="1">
    <source>
        <dbReference type="ARBA" id="ARBA00005843"/>
    </source>
</evidence>
<proteinExistence type="inferred from homology"/>
<dbReference type="SMART" id="SM00248">
    <property type="entry name" value="ANK"/>
    <property type="match status" value="3"/>
</dbReference>
<keyword evidence="5" id="KW-0067">ATP-binding</keyword>
<dbReference type="PROSITE" id="PS50088">
    <property type="entry name" value="ANK_REPEAT"/>
    <property type="match status" value="1"/>
</dbReference>
<evidence type="ECO:0000256" key="6">
    <source>
        <dbReference type="PROSITE-ProRule" id="PRU00023"/>
    </source>
</evidence>
<evidence type="ECO:0000256" key="3">
    <source>
        <dbReference type="ARBA" id="ARBA00022741"/>
    </source>
</evidence>
<dbReference type="OrthoDB" id="4062651at2759"/>
<dbReference type="PIRSF" id="PIRSF000654">
    <property type="entry name" value="Integrin-linked_kinase"/>
    <property type="match status" value="1"/>
</dbReference>
<dbReference type="InterPro" id="IPR001245">
    <property type="entry name" value="Ser-Thr/Tyr_kinase_cat_dom"/>
</dbReference>
<dbReference type="GO" id="GO:0005524">
    <property type="term" value="F:ATP binding"/>
    <property type="evidence" value="ECO:0007669"/>
    <property type="project" value="UniProtKB-KW"/>
</dbReference>
<dbReference type="PROSITE" id="PS50011">
    <property type="entry name" value="PROTEIN_KINASE_DOM"/>
    <property type="match status" value="1"/>
</dbReference>
<dbReference type="FunFam" id="3.30.200.20:FF:000180">
    <property type="entry name" value="serine/threonine-protein kinase STY46-like"/>
    <property type="match status" value="1"/>
</dbReference>
<dbReference type="EMBL" id="CM026421">
    <property type="protein sequence ID" value="KAG0590931.1"/>
    <property type="molecule type" value="Genomic_DNA"/>
</dbReference>
<feature type="repeat" description="ANK" evidence="6">
    <location>
        <begin position="50"/>
        <end position="82"/>
    </location>
</feature>
<dbReference type="Pfam" id="PF07714">
    <property type="entry name" value="PK_Tyr_Ser-Thr"/>
    <property type="match status" value="1"/>
</dbReference>
<feature type="domain" description="Protein kinase" evidence="7">
    <location>
        <begin position="133"/>
        <end position="394"/>
    </location>
</feature>
<dbReference type="InterPro" id="IPR011009">
    <property type="entry name" value="Kinase-like_dom_sf"/>
</dbReference>
<dbReference type="GO" id="GO:0004674">
    <property type="term" value="F:protein serine/threonine kinase activity"/>
    <property type="evidence" value="ECO:0007669"/>
    <property type="project" value="TreeGrafter"/>
</dbReference>
<dbReference type="EMBL" id="CM026421">
    <property type="protein sequence ID" value="KAG0590932.1"/>
    <property type="molecule type" value="Genomic_DNA"/>
</dbReference>
<dbReference type="Proteomes" id="UP000822688">
    <property type="component" value="Chromosome 1"/>
</dbReference>
<keyword evidence="3" id="KW-0547">Nucleotide-binding</keyword>
<dbReference type="Gene3D" id="3.30.200.20">
    <property type="entry name" value="Phosphorylase Kinase, domain 1"/>
    <property type="match status" value="1"/>
</dbReference>
<dbReference type="SUPFAM" id="SSF48403">
    <property type="entry name" value="Ankyrin repeat"/>
    <property type="match status" value="1"/>
</dbReference>
<dbReference type="InterPro" id="IPR051681">
    <property type="entry name" value="Ser/Thr_Kinases-Pseudokinases"/>
</dbReference>
<dbReference type="Gene3D" id="1.10.510.10">
    <property type="entry name" value="Transferase(Phosphotransferase) domain 1"/>
    <property type="match status" value="1"/>
</dbReference>
<dbReference type="AlphaFoldDB" id="A0A8T0J848"/>
<dbReference type="SUPFAM" id="SSF56112">
    <property type="entry name" value="Protein kinase-like (PK-like)"/>
    <property type="match status" value="1"/>
</dbReference>
<evidence type="ECO:0000256" key="5">
    <source>
        <dbReference type="ARBA" id="ARBA00022840"/>
    </source>
</evidence>
<dbReference type="PROSITE" id="PS50297">
    <property type="entry name" value="ANK_REP_REGION"/>
    <property type="match status" value="1"/>
</dbReference>
<comment type="caution">
    <text evidence="8">The sequence shown here is derived from an EMBL/GenBank/DDBJ whole genome shotgun (WGS) entry which is preliminary data.</text>
</comment>
<keyword evidence="9" id="KW-1185">Reference proteome</keyword>
<organism evidence="8 9">
    <name type="scientific">Ceratodon purpureus</name>
    <name type="common">Fire moss</name>
    <name type="synonym">Dicranum purpureum</name>
    <dbReference type="NCBI Taxonomy" id="3225"/>
    <lineage>
        <taxon>Eukaryota</taxon>
        <taxon>Viridiplantae</taxon>
        <taxon>Streptophyta</taxon>
        <taxon>Embryophyta</taxon>
        <taxon>Bryophyta</taxon>
        <taxon>Bryophytina</taxon>
        <taxon>Bryopsida</taxon>
        <taxon>Dicranidae</taxon>
        <taxon>Pseudoditrichales</taxon>
        <taxon>Ditrichaceae</taxon>
        <taxon>Ceratodon</taxon>
    </lineage>
</organism>
<dbReference type="PANTHER" id="PTHR44329">
    <property type="entry name" value="SERINE/THREONINE-PROTEIN KINASE TNNI3K-RELATED"/>
    <property type="match status" value="1"/>
</dbReference>
<name>A0A8T0J848_CERPU</name>
<sequence length="413" mass="46485">MFNSFQQPAQQTPDSLRQTSLLLSSASKGDVAGVKQLLDEGASINSSDYDKRTALHLAASEGHVPVVELLLKRGANANPVDRWGDTPLADARKYARKDVSTILEQHGGRIEDKRRLASFYDDDPSLHYEIDRSELEPIHGVPPFHKTDTQEVRLVNWRGTKVVARTFSLSHTTDHDILNKLKAEVLLLEQMRHPNIVQFLCSITKNPPPVIVTEYLPGGDLHDMLSKGTLPPKRAVRFALDIARGMNYLHEHKDPVVHINLKPKNLLQNEAGQLKVTDFGKLRRSLYITPSPEGDEMGSYLYKAPEVFRKEPFNKSVDTFSFGFILFEMFEGLQTGAGATPESIARKRAYEGVRPAFSSNSYPRGMKELIQASWDHDPSKRPPFSEIIRRLEKMEPAGSNNVIQKCHCPCVPW</sequence>
<evidence type="ECO:0000256" key="2">
    <source>
        <dbReference type="ARBA" id="ARBA00022679"/>
    </source>
</evidence>